<dbReference type="CDD" id="cd11010">
    <property type="entry name" value="S1-P1_nuclease"/>
    <property type="match status" value="1"/>
</dbReference>
<dbReference type="PANTHER" id="PTHR33146:SF26">
    <property type="entry name" value="ENDONUCLEASE 4"/>
    <property type="match status" value="1"/>
</dbReference>
<dbReference type="Proteomes" id="UP000664698">
    <property type="component" value="Unassembled WGS sequence"/>
</dbReference>
<evidence type="ECO:0000256" key="3">
    <source>
        <dbReference type="ARBA" id="ARBA00022759"/>
    </source>
</evidence>
<keyword evidence="5" id="KW-1015">Disulfide bond</keyword>
<sequence length="258" mass="29458">MKRLISLSLSLLVSLILTQSAFAWGQLGHYVVGYMAQKQLKKSTLKKVNEILGPMSIGRSGTWMDEIKSDKAYDHLYSWHYLTSEHGEFNDTIQEKGGNAYEAIKQLKAELKAGNLSPEQESQKLKMLIHIVEDIHQPLHVGTGKDRGGNDQKVEYFGKNTNLHSVWDTELIEGWNMSYTEIGEELFRRLTSEQIAAYRSSSLEDWLGEAVALRPLVYKLPENKKLSYNYGYETRDAVEERLLAASVRLAQILEEIYN</sequence>
<dbReference type="InterPro" id="IPR008947">
    <property type="entry name" value="PLipase_C/P1_nuclease_dom_sf"/>
</dbReference>
<keyword evidence="2" id="KW-0479">Metal-binding</keyword>
<feature type="chain" id="PRO_5047211584" evidence="7">
    <location>
        <begin position="24"/>
        <end position="258"/>
    </location>
</feature>
<keyword evidence="4" id="KW-0378">Hydrolase</keyword>
<evidence type="ECO:0000256" key="6">
    <source>
        <dbReference type="ARBA" id="ARBA00023180"/>
    </source>
</evidence>
<dbReference type="SUPFAM" id="SSF48537">
    <property type="entry name" value="Phospholipase C/P1 nuclease"/>
    <property type="match status" value="1"/>
</dbReference>
<gene>
    <name evidence="8" type="ORF">J0A67_15820</name>
</gene>
<keyword evidence="6" id="KW-0325">Glycoprotein</keyword>
<evidence type="ECO:0000256" key="4">
    <source>
        <dbReference type="ARBA" id="ARBA00022801"/>
    </source>
</evidence>
<name>A0ABS3BTD4_9BACT</name>
<keyword evidence="7" id="KW-0732">Signal</keyword>
<keyword evidence="1" id="KW-0540">Nuclease</keyword>
<keyword evidence="9" id="KW-1185">Reference proteome</keyword>
<evidence type="ECO:0000256" key="7">
    <source>
        <dbReference type="SAM" id="SignalP"/>
    </source>
</evidence>
<evidence type="ECO:0000256" key="1">
    <source>
        <dbReference type="ARBA" id="ARBA00022722"/>
    </source>
</evidence>
<feature type="signal peptide" evidence="7">
    <location>
        <begin position="1"/>
        <end position="23"/>
    </location>
</feature>
<evidence type="ECO:0000256" key="5">
    <source>
        <dbReference type="ARBA" id="ARBA00023157"/>
    </source>
</evidence>
<reference evidence="8 9" key="1">
    <citation type="submission" date="2021-03" db="EMBL/GenBank/DDBJ databases">
        <title>novel species isolated from a fishpond in China.</title>
        <authorList>
            <person name="Lu H."/>
            <person name="Cai Z."/>
        </authorList>
    </citation>
    <scope>NUCLEOTIDE SEQUENCE [LARGE SCALE GENOMIC DNA]</scope>
    <source>
        <strain evidence="8 9">JCM 31546</strain>
    </source>
</reference>
<organism evidence="8 9">
    <name type="scientific">Algoriphagus aestuariicola</name>
    <dbReference type="NCBI Taxonomy" id="1852016"/>
    <lineage>
        <taxon>Bacteria</taxon>
        <taxon>Pseudomonadati</taxon>
        <taxon>Bacteroidota</taxon>
        <taxon>Cytophagia</taxon>
        <taxon>Cytophagales</taxon>
        <taxon>Cyclobacteriaceae</taxon>
        <taxon>Algoriphagus</taxon>
    </lineage>
</organism>
<evidence type="ECO:0000313" key="8">
    <source>
        <dbReference type="EMBL" id="MBN7802342.1"/>
    </source>
</evidence>
<dbReference type="RefSeq" id="WP_206570334.1">
    <property type="nucleotide sequence ID" value="NZ_JAFKCW010000003.1"/>
</dbReference>
<dbReference type="Gene3D" id="1.10.575.10">
    <property type="entry name" value="P1 Nuclease"/>
    <property type="match status" value="1"/>
</dbReference>
<dbReference type="PANTHER" id="PTHR33146">
    <property type="entry name" value="ENDONUCLEASE 4"/>
    <property type="match status" value="1"/>
</dbReference>
<dbReference type="Pfam" id="PF02265">
    <property type="entry name" value="S1-P1_nuclease"/>
    <property type="match status" value="1"/>
</dbReference>
<accession>A0ABS3BTD4</accession>
<protein>
    <submittedName>
        <fullName evidence="8">S1/P1 nuclease</fullName>
    </submittedName>
</protein>
<keyword evidence="3" id="KW-0255">Endonuclease</keyword>
<dbReference type="EMBL" id="JAFKCW010000003">
    <property type="protein sequence ID" value="MBN7802342.1"/>
    <property type="molecule type" value="Genomic_DNA"/>
</dbReference>
<comment type="caution">
    <text evidence="8">The sequence shown here is derived from an EMBL/GenBank/DDBJ whole genome shotgun (WGS) entry which is preliminary data.</text>
</comment>
<proteinExistence type="predicted"/>
<evidence type="ECO:0000256" key="2">
    <source>
        <dbReference type="ARBA" id="ARBA00022723"/>
    </source>
</evidence>
<evidence type="ECO:0000313" key="9">
    <source>
        <dbReference type="Proteomes" id="UP000664698"/>
    </source>
</evidence>
<dbReference type="InterPro" id="IPR003154">
    <property type="entry name" value="S1/P1nuclease"/>
</dbReference>